<name>A0AA88ML00_CHASR</name>
<feature type="transmembrane region" description="Helical" evidence="1">
    <location>
        <begin position="27"/>
        <end position="51"/>
    </location>
</feature>
<keyword evidence="3" id="KW-1185">Reference proteome</keyword>
<comment type="caution">
    <text evidence="2">The sequence shown here is derived from an EMBL/GenBank/DDBJ whole genome shotgun (WGS) entry which is preliminary data.</text>
</comment>
<keyword evidence="1" id="KW-0472">Membrane</keyword>
<accession>A0AA88ML00</accession>
<keyword evidence="1" id="KW-1133">Transmembrane helix</keyword>
<dbReference type="Proteomes" id="UP001187415">
    <property type="component" value="Unassembled WGS sequence"/>
</dbReference>
<protein>
    <submittedName>
        <fullName evidence="2">Uncharacterized protein</fullName>
    </submittedName>
</protein>
<dbReference type="AlphaFoldDB" id="A0AA88ML00"/>
<sequence length="108" mass="11919">MNVGPNKSVFSCSSTNQTGPWGSERRFYRAAVLCLGLLSFFLLTGLTGLGVHLHRAEADFSIIKANILNAEKDRLSSLNAEKEQMVLPECREGPEFCLSSREKDCPPD</sequence>
<dbReference type="EMBL" id="JAUPFM010000010">
    <property type="protein sequence ID" value="KAK2840198.1"/>
    <property type="molecule type" value="Genomic_DNA"/>
</dbReference>
<gene>
    <name evidence="2" type="ORF">Q5P01_013938</name>
</gene>
<proteinExistence type="predicted"/>
<evidence type="ECO:0000256" key="1">
    <source>
        <dbReference type="SAM" id="Phobius"/>
    </source>
</evidence>
<evidence type="ECO:0000313" key="3">
    <source>
        <dbReference type="Proteomes" id="UP001187415"/>
    </source>
</evidence>
<keyword evidence="1" id="KW-0812">Transmembrane</keyword>
<evidence type="ECO:0000313" key="2">
    <source>
        <dbReference type="EMBL" id="KAK2840198.1"/>
    </source>
</evidence>
<organism evidence="2 3">
    <name type="scientific">Channa striata</name>
    <name type="common">Snakehead murrel</name>
    <name type="synonym">Ophicephalus striatus</name>
    <dbReference type="NCBI Taxonomy" id="64152"/>
    <lineage>
        <taxon>Eukaryota</taxon>
        <taxon>Metazoa</taxon>
        <taxon>Chordata</taxon>
        <taxon>Craniata</taxon>
        <taxon>Vertebrata</taxon>
        <taxon>Euteleostomi</taxon>
        <taxon>Actinopterygii</taxon>
        <taxon>Neopterygii</taxon>
        <taxon>Teleostei</taxon>
        <taxon>Neoteleostei</taxon>
        <taxon>Acanthomorphata</taxon>
        <taxon>Anabantaria</taxon>
        <taxon>Anabantiformes</taxon>
        <taxon>Channoidei</taxon>
        <taxon>Channidae</taxon>
        <taxon>Channa</taxon>
    </lineage>
</organism>
<reference evidence="2" key="1">
    <citation type="submission" date="2023-07" db="EMBL/GenBank/DDBJ databases">
        <title>Chromosome-level Genome Assembly of Striped Snakehead (Channa striata).</title>
        <authorList>
            <person name="Liu H."/>
        </authorList>
    </citation>
    <scope>NUCLEOTIDE SEQUENCE</scope>
    <source>
        <strain evidence="2">Gz</strain>
        <tissue evidence="2">Muscle</tissue>
    </source>
</reference>